<evidence type="ECO:0000313" key="3">
    <source>
        <dbReference type="Proteomes" id="UP000032025"/>
    </source>
</evidence>
<protein>
    <submittedName>
        <fullName evidence="2">DNA, contig: SP630</fullName>
    </submittedName>
</protein>
<evidence type="ECO:0000256" key="1">
    <source>
        <dbReference type="SAM" id="MobiDB-lite"/>
    </source>
</evidence>
<gene>
    <name evidence="2" type="ORF">SP6_30_02880</name>
</gene>
<organism evidence="2 3">
    <name type="scientific">Sphingomonas paucimobilis NBRC 13935</name>
    <dbReference type="NCBI Taxonomy" id="1219050"/>
    <lineage>
        <taxon>Bacteria</taxon>
        <taxon>Pseudomonadati</taxon>
        <taxon>Pseudomonadota</taxon>
        <taxon>Alphaproteobacteria</taxon>
        <taxon>Sphingomonadales</taxon>
        <taxon>Sphingomonadaceae</taxon>
        <taxon>Sphingomonas</taxon>
    </lineage>
</organism>
<accession>A0A0C9NCX2</accession>
<dbReference type="GeneID" id="78528689"/>
<dbReference type="AlphaFoldDB" id="A0A0C9NCX2"/>
<evidence type="ECO:0000313" key="2">
    <source>
        <dbReference type="EMBL" id="GAN14147.1"/>
    </source>
</evidence>
<keyword evidence="3" id="KW-1185">Reference proteome</keyword>
<dbReference type="RefSeq" id="WP_042468980.1">
    <property type="nucleotide sequence ID" value="NZ_BBJS01000030.1"/>
</dbReference>
<feature type="region of interest" description="Disordered" evidence="1">
    <location>
        <begin position="119"/>
        <end position="148"/>
    </location>
</feature>
<feature type="compositionally biased region" description="Pro residues" evidence="1">
    <location>
        <begin position="122"/>
        <end position="144"/>
    </location>
</feature>
<proteinExistence type="predicted"/>
<dbReference type="EMBL" id="BBJS01000030">
    <property type="protein sequence ID" value="GAN14147.1"/>
    <property type="molecule type" value="Genomic_DNA"/>
</dbReference>
<name>A0A0C9NCX2_SPHPI</name>
<comment type="caution">
    <text evidence="2">The sequence shown here is derived from an EMBL/GenBank/DDBJ whole genome shotgun (WGS) entry which is preliminary data.</text>
</comment>
<reference evidence="2 3" key="1">
    <citation type="submission" date="2014-08" db="EMBL/GenBank/DDBJ databases">
        <title>Whole genome shotgun sequence of Sphingomonas paucimobilis NBRC 13935.</title>
        <authorList>
            <person name="Hosoyama A."/>
            <person name="Hashimoto M."/>
            <person name="Hosoyama Y."/>
            <person name="Noguchi M."/>
            <person name="Uohara A."/>
            <person name="Ohji S."/>
            <person name="Katano-Makiyama Y."/>
            <person name="Ichikawa N."/>
            <person name="Kimura A."/>
            <person name="Yamazoe A."/>
            <person name="Fujita N."/>
        </authorList>
    </citation>
    <scope>NUCLEOTIDE SEQUENCE [LARGE SCALE GENOMIC DNA]</scope>
    <source>
        <strain evidence="2 3">NBRC 13935</strain>
    </source>
</reference>
<sequence length="187" mass="19973">MHPYKVNRTVIFGGKEYEPGAPIRFDLEEPGHDEARRDLLARLAIEDDPIFAENILLREQAAAAQADAHFRYADPRSVADLGAGLGEVRARVLGLADREMVPDTRIATPPAPVDQAASLAEPVPPLTPPAAPLAPPPSPAPAAEPVPLGKMKKPELIEQAAREQVEIPKDASVQEIIAAIEAKRAAA</sequence>
<dbReference type="Proteomes" id="UP000032025">
    <property type="component" value="Unassembled WGS sequence"/>
</dbReference>